<dbReference type="InterPro" id="IPR013766">
    <property type="entry name" value="Thioredoxin_domain"/>
</dbReference>
<dbReference type="RefSeq" id="WP_132241063.1">
    <property type="nucleotide sequence ID" value="NZ_SLZU01000001.1"/>
</dbReference>
<keyword evidence="5" id="KW-1185">Reference proteome</keyword>
<evidence type="ECO:0000256" key="1">
    <source>
        <dbReference type="ARBA" id="ARBA00003565"/>
    </source>
</evidence>
<dbReference type="PROSITE" id="PS51352">
    <property type="entry name" value="THIOREDOXIN_2"/>
    <property type="match status" value="1"/>
</dbReference>
<feature type="domain" description="Thioredoxin" evidence="3">
    <location>
        <begin position="12"/>
        <end position="249"/>
    </location>
</feature>
<feature type="signal peptide" evidence="2">
    <location>
        <begin position="1"/>
        <end position="22"/>
    </location>
</feature>
<comment type="caution">
    <text evidence="4">The sequence shown here is derived from an EMBL/GenBank/DDBJ whole genome shotgun (WGS) entry which is preliminary data.</text>
</comment>
<dbReference type="Pfam" id="PF13462">
    <property type="entry name" value="Thioredoxin_4"/>
    <property type="match status" value="1"/>
</dbReference>
<gene>
    <name evidence="4" type="ORF">EDD52_10194</name>
</gene>
<reference evidence="4 5" key="1">
    <citation type="submission" date="2019-03" db="EMBL/GenBank/DDBJ databases">
        <title>Genomic Encyclopedia of Type Strains, Phase IV (KMG-IV): sequencing the most valuable type-strain genomes for metagenomic binning, comparative biology and taxonomic classification.</title>
        <authorList>
            <person name="Goeker M."/>
        </authorList>
    </citation>
    <scope>NUCLEOTIDE SEQUENCE [LARGE SCALE GENOMIC DNA]</scope>
    <source>
        <strain evidence="4 5">DSM 104836</strain>
    </source>
</reference>
<dbReference type="EMBL" id="SLZU01000001">
    <property type="protein sequence ID" value="TCS67005.1"/>
    <property type="molecule type" value="Genomic_DNA"/>
</dbReference>
<evidence type="ECO:0000313" key="5">
    <source>
        <dbReference type="Proteomes" id="UP000295696"/>
    </source>
</evidence>
<evidence type="ECO:0000256" key="2">
    <source>
        <dbReference type="SAM" id="SignalP"/>
    </source>
</evidence>
<dbReference type="Proteomes" id="UP000295696">
    <property type="component" value="Unassembled WGS sequence"/>
</dbReference>
<dbReference type="OrthoDB" id="9780147at2"/>
<comment type="function">
    <text evidence="1">May be required for disulfide bond formation in some proteins.</text>
</comment>
<dbReference type="InterPro" id="IPR036249">
    <property type="entry name" value="Thioredoxin-like_sf"/>
</dbReference>
<dbReference type="Pfam" id="PF18312">
    <property type="entry name" value="ScsC_N"/>
    <property type="match status" value="1"/>
</dbReference>
<keyword evidence="2" id="KW-0732">Signal</keyword>
<dbReference type="InterPro" id="IPR051470">
    <property type="entry name" value="Thiol:disulfide_interchange"/>
</dbReference>
<dbReference type="Gene3D" id="3.40.30.10">
    <property type="entry name" value="Glutaredoxin"/>
    <property type="match status" value="1"/>
</dbReference>
<dbReference type="InterPro" id="IPR012336">
    <property type="entry name" value="Thioredoxin-like_fold"/>
</dbReference>
<keyword evidence="4" id="KW-0413">Isomerase</keyword>
<dbReference type="PANTHER" id="PTHR35272">
    <property type="entry name" value="THIOL:DISULFIDE INTERCHANGE PROTEIN DSBC-RELATED"/>
    <property type="match status" value="1"/>
</dbReference>
<dbReference type="SUPFAM" id="SSF52833">
    <property type="entry name" value="Thioredoxin-like"/>
    <property type="match status" value="1"/>
</dbReference>
<protein>
    <submittedName>
        <fullName evidence="4">Protein-disulfide isomerase</fullName>
    </submittedName>
</protein>
<dbReference type="GO" id="GO:0016853">
    <property type="term" value="F:isomerase activity"/>
    <property type="evidence" value="ECO:0007669"/>
    <property type="project" value="UniProtKB-KW"/>
</dbReference>
<dbReference type="AlphaFoldDB" id="A0A4R3JNV6"/>
<proteinExistence type="predicted"/>
<name>A0A4R3JNV6_9RHOB</name>
<organism evidence="4 5">
    <name type="scientific">Primorskyibacter sedentarius</name>
    <dbReference type="NCBI Taxonomy" id="745311"/>
    <lineage>
        <taxon>Bacteria</taxon>
        <taxon>Pseudomonadati</taxon>
        <taxon>Pseudomonadota</taxon>
        <taxon>Alphaproteobacteria</taxon>
        <taxon>Rhodobacterales</taxon>
        <taxon>Roseobacteraceae</taxon>
        <taxon>Primorskyibacter</taxon>
    </lineage>
</organism>
<accession>A0A4R3JNV6</accession>
<sequence>MKRPLAASAIALAIGLAAPAQAFDLTSMTGAERDAFRKEVRDYLMENPEIIIEAVNTLEARQAEQAALDDRSMVEVNAKALFDDGFSWVGGNPDGDVTLVEFLDYRCGYCRKAHEEVKELVESDGNIRYIVKEFPILGQDSLTSSRFAIATKQIAGDEAYASVYDTLMNFNGEVTETALRRIGDTLGLEVDPILERMDTDEVNQVIQQTRELAQRLQINGTPTFVMEDEMLRGYVPLDSMRQVVGAVRENG</sequence>
<feature type="chain" id="PRO_5020707473" evidence="2">
    <location>
        <begin position="23"/>
        <end position="251"/>
    </location>
</feature>
<dbReference type="CDD" id="cd03023">
    <property type="entry name" value="DsbA_Com1_like"/>
    <property type="match status" value="1"/>
</dbReference>
<evidence type="ECO:0000259" key="3">
    <source>
        <dbReference type="PROSITE" id="PS51352"/>
    </source>
</evidence>
<evidence type="ECO:0000313" key="4">
    <source>
        <dbReference type="EMBL" id="TCS67005.1"/>
    </source>
</evidence>
<dbReference type="PANTHER" id="PTHR35272:SF3">
    <property type="entry name" value="THIOL:DISULFIDE INTERCHANGE PROTEIN DSBC"/>
    <property type="match status" value="1"/>
</dbReference>
<dbReference type="InterPro" id="IPR041205">
    <property type="entry name" value="ScsC_N"/>
</dbReference>